<comment type="caution">
    <text evidence="2">The sequence shown here is derived from an EMBL/GenBank/DDBJ whole genome shotgun (WGS) entry which is preliminary data.</text>
</comment>
<dbReference type="InterPro" id="IPR013217">
    <property type="entry name" value="Methyltransf_12"/>
</dbReference>
<dbReference type="CDD" id="cd02440">
    <property type="entry name" value="AdoMet_MTases"/>
    <property type="match status" value="1"/>
</dbReference>
<dbReference type="GO" id="GO:0008168">
    <property type="term" value="F:methyltransferase activity"/>
    <property type="evidence" value="ECO:0007669"/>
    <property type="project" value="UniProtKB-KW"/>
</dbReference>
<reference evidence="2 3" key="1">
    <citation type="submission" date="2022-10" db="EMBL/GenBank/DDBJ databases">
        <title>Sinirhodobacter sp. nov., isolated from ocean surface sediments.</title>
        <authorList>
            <person name="He W."/>
            <person name="Wang L."/>
            <person name="Zhang D.-F."/>
        </authorList>
    </citation>
    <scope>NUCLEOTIDE SEQUENCE [LARGE SCALE GENOMIC DNA]</scope>
    <source>
        <strain evidence="2 3">WL0115</strain>
    </source>
</reference>
<dbReference type="SUPFAM" id="SSF53335">
    <property type="entry name" value="S-adenosyl-L-methionine-dependent methyltransferases"/>
    <property type="match status" value="1"/>
</dbReference>
<keyword evidence="2" id="KW-0489">Methyltransferase</keyword>
<dbReference type="PANTHER" id="PTHR43861:SF1">
    <property type="entry name" value="TRANS-ACONITATE 2-METHYLTRANSFERASE"/>
    <property type="match status" value="1"/>
</dbReference>
<organism evidence="2 3">
    <name type="scientific">Sedimentimonas flavescens</name>
    <dbReference type="NCBI Taxonomy" id="2851012"/>
    <lineage>
        <taxon>Bacteria</taxon>
        <taxon>Pseudomonadati</taxon>
        <taxon>Pseudomonadota</taxon>
        <taxon>Alphaproteobacteria</taxon>
        <taxon>Rhodobacterales</taxon>
        <taxon>Rhodobacter group</taxon>
        <taxon>Sedimentimonas</taxon>
    </lineage>
</organism>
<dbReference type="InterPro" id="IPR029063">
    <property type="entry name" value="SAM-dependent_MTases_sf"/>
</dbReference>
<evidence type="ECO:0000313" key="2">
    <source>
        <dbReference type="EMBL" id="MCV2878966.1"/>
    </source>
</evidence>
<accession>A0ABT2ZYY6</accession>
<dbReference type="GO" id="GO:0032259">
    <property type="term" value="P:methylation"/>
    <property type="evidence" value="ECO:0007669"/>
    <property type="project" value="UniProtKB-KW"/>
</dbReference>
<protein>
    <submittedName>
        <fullName evidence="2">Methyltransferase domain-containing protein</fullName>
    </submittedName>
</protein>
<gene>
    <name evidence="2" type="ORF">OE699_08860</name>
</gene>
<dbReference type="Pfam" id="PF08242">
    <property type="entry name" value="Methyltransf_12"/>
    <property type="match status" value="1"/>
</dbReference>
<evidence type="ECO:0000313" key="3">
    <source>
        <dbReference type="Proteomes" id="UP001526166"/>
    </source>
</evidence>
<feature type="domain" description="Methyltransferase type 12" evidence="1">
    <location>
        <begin position="52"/>
        <end position="139"/>
    </location>
</feature>
<name>A0ABT2ZYY6_9RHOB</name>
<proteinExistence type="predicted"/>
<dbReference type="RefSeq" id="WP_263847753.1">
    <property type="nucleotide sequence ID" value="NZ_JAOWKW010000006.1"/>
</dbReference>
<evidence type="ECO:0000259" key="1">
    <source>
        <dbReference type="Pfam" id="PF08242"/>
    </source>
</evidence>
<keyword evidence="2" id="KW-0808">Transferase</keyword>
<dbReference type="Proteomes" id="UP001526166">
    <property type="component" value="Unassembled WGS sequence"/>
</dbReference>
<dbReference type="Gene3D" id="3.40.50.150">
    <property type="entry name" value="Vaccinia Virus protein VP39"/>
    <property type="match status" value="1"/>
</dbReference>
<sequence>MSAVSAERVARSFRRSFASYHAATVPQARIADHLAARLAALGAPARFAQGFEIGCGTGHLTQALRARFGFDRLTLNDLTDGARATAEHHGAEFTPGDARHCDWPPQPDLIASASVIQWLDAPGALVTRAAQALAPGGWLAISGFGPAQFHELARLGSEAHAPGLIAAGQLADSLPKGVEILDLGERQDVLWFDTPRDVLRHLRETGVNGAASQVWTRARLAQFDADYRALFGTARGVPLTYHPIWIIARRAAS</sequence>
<dbReference type="EMBL" id="JAOWKW010000006">
    <property type="protein sequence ID" value="MCV2878966.1"/>
    <property type="molecule type" value="Genomic_DNA"/>
</dbReference>
<keyword evidence="3" id="KW-1185">Reference proteome</keyword>
<dbReference type="PANTHER" id="PTHR43861">
    <property type="entry name" value="TRANS-ACONITATE 2-METHYLTRANSFERASE-RELATED"/>
    <property type="match status" value="1"/>
</dbReference>